<keyword evidence="3 6" id="KW-0812">Transmembrane</keyword>
<evidence type="ECO:0000259" key="7">
    <source>
        <dbReference type="Pfam" id="PF09335"/>
    </source>
</evidence>
<sequence length="202" mass="22451">MFDKIVEIVSALGYVGVFLLMLLENIFPPIPSELIMPLAGFVAARGDLNFIAVILVGTAGSVVGALPWYYAGAKLGQKRMKHFAERWGHWLTLSPEDVDKASEWFDRHGKGAVFFGRLIPAVRTLISVPAGIAGMSMTKFLIYSTLGSLIWTALLALAGYLLESQYQKVSEYLNPVSTAIVVLMVLYYLYRLIRQRFASKKQ</sequence>
<dbReference type="eggNOG" id="COG0586">
    <property type="taxonomic scope" value="Bacteria"/>
</dbReference>
<name>A0A172WN11_STUST</name>
<dbReference type="PANTHER" id="PTHR42709">
    <property type="entry name" value="ALKALINE PHOSPHATASE LIKE PROTEIN"/>
    <property type="match status" value="1"/>
</dbReference>
<dbReference type="PANTHER" id="PTHR42709:SF6">
    <property type="entry name" value="UNDECAPRENYL PHOSPHATE TRANSPORTER A"/>
    <property type="match status" value="1"/>
</dbReference>
<evidence type="ECO:0000256" key="5">
    <source>
        <dbReference type="ARBA" id="ARBA00023136"/>
    </source>
</evidence>
<keyword evidence="5 6" id="KW-0472">Membrane</keyword>
<protein>
    <submittedName>
        <fullName evidence="8">Alkaline phosphatase</fullName>
    </submittedName>
</protein>
<dbReference type="EMBL" id="CP015641">
    <property type="protein sequence ID" value="ANF24780.1"/>
    <property type="molecule type" value="Genomic_DNA"/>
</dbReference>
<keyword evidence="4 6" id="KW-1133">Transmembrane helix</keyword>
<feature type="transmembrane region" description="Helical" evidence="6">
    <location>
        <begin position="12"/>
        <end position="30"/>
    </location>
</feature>
<reference evidence="8 9" key="1">
    <citation type="submission" date="2016-05" db="EMBL/GenBank/DDBJ databases">
        <title>Genome sequence of Pseudomonas stutzeri 273 and identification of the exopolysaccharide biosynthesis locus.</title>
        <authorList>
            <person name="Wu S."/>
            <person name="Sun C."/>
        </authorList>
    </citation>
    <scope>NUCLEOTIDE SEQUENCE [LARGE SCALE GENOMIC DNA]</scope>
    <source>
        <strain evidence="8 9">273</strain>
    </source>
</reference>
<organism evidence="8 9">
    <name type="scientific">Stutzerimonas stutzeri</name>
    <name type="common">Pseudomonas stutzeri</name>
    <dbReference type="NCBI Taxonomy" id="316"/>
    <lineage>
        <taxon>Bacteria</taxon>
        <taxon>Pseudomonadati</taxon>
        <taxon>Pseudomonadota</taxon>
        <taxon>Gammaproteobacteria</taxon>
        <taxon>Pseudomonadales</taxon>
        <taxon>Pseudomonadaceae</taxon>
        <taxon>Stutzerimonas</taxon>
    </lineage>
</organism>
<evidence type="ECO:0000256" key="6">
    <source>
        <dbReference type="SAM" id="Phobius"/>
    </source>
</evidence>
<dbReference type="AlphaFoldDB" id="A0A172WN11"/>
<feature type="transmembrane region" description="Helical" evidence="6">
    <location>
        <begin position="140"/>
        <end position="160"/>
    </location>
</feature>
<dbReference type="Proteomes" id="UP000077787">
    <property type="component" value="Chromosome"/>
</dbReference>
<accession>A0A172WN11</accession>
<dbReference type="Pfam" id="PF09335">
    <property type="entry name" value="VTT_dom"/>
    <property type="match status" value="1"/>
</dbReference>
<evidence type="ECO:0000256" key="1">
    <source>
        <dbReference type="ARBA" id="ARBA00004651"/>
    </source>
</evidence>
<dbReference type="RefSeq" id="WP_046163366.1">
    <property type="nucleotide sequence ID" value="NZ_CP015641.1"/>
</dbReference>
<keyword evidence="2" id="KW-1003">Cell membrane</keyword>
<gene>
    <name evidence="8" type="ORF">PS273GM_06275</name>
</gene>
<dbReference type="OrthoDB" id="9780918at2"/>
<evidence type="ECO:0000313" key="9">
    <source>
        <dbReference type="Proteomes" id="UP000077787"/>
    </source>
</evidence>
<evidence type="ECO:0000256" key="4">
    <source>
        <dbReference type="ARBA" id="ARBA00022989"/>
    </source>
</evidence>
<evidence type="ECO:0000256" key="2">
    <source>
        <dbReference type="ARBA" id="ARBA00022475"/>
    </source>
</evidence>
<evidence type="ECO:0000256" key="3">
    <source>
        <dbReference type="ARBA" id="ARBA00022692"/>
    </source>
</evidence>
<dbReference type="InterPro" id="IPR051311">
    <property type="entry name" value="DedA_domain"/>
</dbReference>
<proteinExistence type="predicted"/>
<feature type="domain" description="VTT" evidence="7">
    <location>
        <begin position="30"/>
        <end position="160"/>
    </location>
</feature>
<feature type="transmembrane region" description="Helical" evidence="6">
    <location>
        <begin position="50"/>
        <end position="71"/>
    </location>
</feature>
<evidence type="ECO:0000313" key="8">
    <source>
        <dbReference type="EMBL" id="ANF24780.1"/>
    </source>
</evidence>
<comment type="subcellular location">
    <subcellularLocation>
        <location evidence="1">Cell membrane</location>
        <topology evidence="1">Multi-pass membrane protein</topology>
    </subcellularLocation>
</comment>
<feature type="transmembrane region" description="Helical" evidence="6">
    <location>
        <begin position="172"/>
        <end position="190"/>
    </location>
</feature>
<dbReference type="GO" id="GO:0005886">
    <property type="term" value="C:plasma membrane"/>
    <property type="evidence" value="ECO:0007669"/>
    <property type="project" value="UniProtKB-SubCell"/>
</dbReference>
<dbReference type="InterPro" id="IPR032816">
    <property type="entry name" value="VTT_dom"/>
</dbReference>